<keyword evidence="1" id="KW-0479">Metal-binding</keyword>
<dbReference type="STRING" id="59505.FB03_05450"/>
<dbReference type="EMBL" id="AGWM01000008">
    <property type="protein sequence ID" value="EPD27154.1"/>
    <property type="molecule type" value="Genomic_DNA"/>
</dbReference>
<dbReference type="eggNOG" id="COG3836">
    <property type="taxonomic scope" value="Bacteria"/>
</dbReference>
<dbReference type="AlphaFoldDB" id="S2WH09"/>
<dbReference type="Pfam" id="PF03328">
    <property type="entry name" value="HpcH_HpaI"/>
    <property type="match status" value="1"/>
</dbReference>
<name>S2WH09_9ACTO</name>
<dbReference type="InterPro" id="IPR040442">
    <property type="entry name" value="Pyrv_kinase-like_dom_sf"/>
</dbReference>
<evidence type="ECO:0000313" key="4">
    <source>
        <dbReference type="EMBL" id="EPD27154.1"/>
    </source>
</evidence>
<proteinExistence type="predicted"/>
<reference evidence="4 5" key="1">
    <citation type="submission" date="2013-05" db="EMBL/GenBank/DDBJ databases">
        <title>The Genome Sequence of Actinobaculum schaalii FB123-CNA2.</title>
        <authorList>
            <consortium name="The Broad Institute Genomics Platform"/>
            <person name="Earl A."/>
            <person name="Ward D."/>
            <person name="Feldgarden M."/>
            <person name="Gevers D."/>
            <person name="Saerens B."/>
            <person name="Vaneechoutte M."/>
            <person name="Walker B."/>
            <person name="Young S."/>
            <person name="Zeng Q."/>
            <person name="Gargeya S."/>
            <person name="Fitzgerald M."/>
            <person name="Haas B."/>
            <person name="Abouelleil A."/>
            <person name="Allen A.W."/>
            <person name="Alvarado L."/>
            <person name="Arachchi H.M."/>
            <person name="Berlin A.M."/>
            <person name="Chapman S.B."/>
            <person name="Gainer-Dewar J."/>
            <person name="Goldberg J."/>
            <person name="Griggs A."/>
            <person name="Gujja S."/>
            <person name="Hansen M."/>
            <person name="Howarth C."/>
            <person name="Imamovic A."/>
            <person name="Ireland A."/>
            <person name="Larimer J."/>
            <person name="McCowan C."/>
            <person name="Murphy C."/>
            <person name="Pearson M."/>
            <person name="Poon T.W."/>
            <person name="Priest M."/>
            <person name="Roberts A."/>
            <person name="Saif S."/>
            <person name="Shea T."/>
            <person name="Sisk P."/>
            <person name="Sykes S."/>
            <person name="Wortman J."/>
            <person name="Nusbaum C."/>
            <person name="Birren B."/>
        </authorList>
    </citation>
    <scope>NUCLEOTIDE SEQUENCE [LARGE SCALE GENOMIC DNA]</scope>
    <source>
        <strain evidence="4 5">FB123-CNA-2</strain>
    </source>
</reference>
<comment type="caution">
    <text evidence="4">The sequence shown here is derived from an EMBL/GenBank/DDBJ whole genome shotgun (WGS) entry which is preliminary data.</text>
</comment>
<dbReference type="PATRIC" id="fig|883067.3.peg.673"/>
<dbReference type="RefSeq" id="WP_016442321.1">
    <property type="nucleotide sequence ID" value="NZ_KE150262.1"/>
</dbReference>
<dbReference type="SUPFAM" id="SSF51621">
    <property type="entry name" value="Phosphoenolpyruvate/pyruvate domain"/>
    <property type="match status" value="1"/>
</dbReference>
<dbReference type="GO" id="GO:0016832">
    <property type="term" value="F:aldehyde-lyase activity"/>
    <property type="evidence" value="ECO:0007669"/>
    <property type="project" value="TreeGrafter"/>
</dbReference>
<dbReference type="PANTHER" id="PTHR30502">
    <property type="entry name" value="2-KETO-3-DEOXY-L-RHAMNONATE ALDOLASE"/>
    <property type="match status" value="1"/>
</dbReference>
<dbReference type="GO" id="GO:0046872">
    <property type="term" value="F:metal ion binding"/>
    <property type="evidence" value="ECO:0007669"/>
    <property type="project" value="UniProtKB-KW"/>
</dbReference>
<accession>S2WH09</accession>
<organism evidence="4 5">
    <name type="scientific">Actinotignum schaalii FB123-CNA-2</name>
    <dbReference type="NCBI Taxonomy" id="883067"/>
    <lineage>
        <taxon>Bacteria</taxon>
        <taxon>Bacillati</taxon>
        <taxon>Actinomycetota</taxon>
        <taxon>Actinomycetes</taxon>
        <taxon>Actinomycetales</taxon>
        <taxon>Actinomycetaceae</taxon>
        <taxon>Actinotignum</taxon>
    </lineage>
</organism>
<dbReference type="InterPro" id="IPR050251">
    <property type="entry name" value="HpcH-HpaI_aldolase"/>
</dbReference>
<dbReference type="InterPro" id="IPR015813">
    <property type="entry name" value="Pyrv/PenolPyrv_kinase-like_dom"/>
</dbReference>
<dbReference type="GO" id="GO:0005737">
    <property type="term" value="C:cytoplasm"/>
    <property type="evidence" value="ECO:0007669"/>
    <property type="project" value="TreeGrafter"/>
</dbReference>
<keyword evidence="5" id="KW-1185">Reference proteome</keyword>
<evidence type="ECO:0000313" key="5">
    <source>
        <dbReference type="Proteomes" id="UP000014393"/>
    </source>
</evidence>
<sequence length="254" mass="27022">MKATLPKNQFKAEFAASPQRARRGIWMTMASATSAEICAGSGADWLLFDGEHAPYTVASLLDQLRAASGYPMPLIVRPVETTPAHIKQVLDLGAQNLLLPMVDTPEQARAAMRAVRYAPRGIRGVGASVARAGNWGRYTSYMEEAEAELFVLLQIESREALSHLDELLEVEGPDGFFIGPADLGASLGNPPAEELHAIVCDALAKIRAAGLVAGSLAFDDAVAEQYIAAGANFIATTADSTLLVEALAAKFPER</sequence>
<evidence type="ECO:0000256" key="1">
    <source>
        <dbReference type="ARBA" id="ARBA00022723"/>
    </source>
</evidence>
<protein>
    <recommendedName>
        <fullName evidence="3">HpcH/HpaI aldolase/citrate lyase domain-containing protein</fullName>
    </recommendedName>
</protein>
<dbReference type="PANTHER" id="PTHR30502:SF5">
    <property type="entry name" value="2-KETO-3-DEOXY-L-RHAMNONATE ALDOLASE"/>
    <property type="match status" value="1"/>
</dbReference>
<evidence type="ECO:0000256" key="2">
    <source>
        <dbReference type="ARBA" id="ARBA00023239"/>
    </source>
</evidence>
<dbReference type="Proteomes" id="UP000014393">
    <property type="component" value="Unassembled WGS sequence"/>
</dbReference>
<keyword evidence="2" id="KW-0456">Lyase</keyword>
<dbReference type="HOGENOM" id="CLU_059964_1_0_11"/>
<feature type="domain" description="HpcH/HpaI aldolase/citrate lyase" evidence="3">
    <location>
        <begin position="22"/>
        <end position="245"/>
    </location>
</feature>
<dbReference type="InterPro" id="IPR005000">
    <property type="entry name" value="Aldolase/citrate-lyase_domain"/>
</dbReference>
<dbReference type="Gene3D" id="3.20.20.60">
    <property type="entry name" value="Phosphoenolpyruvate-binding domains"/>
    <property type="match status" value="1"/>
</dbReference>
<evidence type="ECO:0000259" key="3">
    <source>
        <dbReference type="Pfam" id="PF03328"/>
    </source>
</evidence>
<gene>
    <name evidence="4" type="ORF">HMPREF9237_00687</name>
</gene>